<evidence type="ECO:0000313" key="3">
    <source>
        <dbReference type="EMBL" id="KLO09896.1"/>
    </source>
</evidence>
<feature type="chain" id="PRO_5005202275" evidence="2">
    <location>
        <begin position="19"/>
        <end position="158"/>
    </location>
</feature>
<dbReference type="Proteomes" id="UP000053477">
    <property type="component" value="Unassembled WGS sequence"/>
</dbReference>
<accession>A0A0H2RYT7</accession>
<evidence type="ECO:0000313" key="4">
    <source>
        <dbReference type="Proteomes" id="UP000053477"/>
    </source>
</evidence>
<proteinExistence type="predicted"/>
<reference evidence="3 4" key="1">
    <citation type="submission" date="2015-04" db="EMBL/GenBank/DDBJ databases">
        <title>Complete genome sequence of Schizopora paradoxa KUC8140, a cosmopolitan wood degrader in East Asia.</title>
        <authorList>
            <consortium name="DOE Joint Genome Institute"/>
            <person name="Min B."/>
            <person name="Park H."/>
            <person name="Jang Y."/>
            <person name="Kim J.-J."/>
            <person name="Kim K.H."/>
            <person name="Pangilinan J."/>
            <person name="Lipzen A."/>
            <person name="Riley R."/>
            <person name="Grigoriev I.V."/>
            <person name="Spatafora J.W."/>
            <person name="Choi I.-G."/>
        </authorList>
    </citation>
    <scope>NUCLEOTIDE SEQUENCE [LARGE SCALE GENOMIC DNA]</scope>
    <source>
        <strain evidence="3 4">KUC8140</strain>
    </source>
</reference>
<evidence type="ECO:0000256" key="2">
    <source>
        <dbReference type="SAM" id="SignalP"/>
    </source>
</evidence>
<dbReference type="InParanoid" id="A0A0H2RYT7"/>
<dbReference type="EMBL" id="KQ086042">
    <property type="protein sequence ID" value="KLO09896.1"/>
    <property type="molecule type" value="Genomic_DNA"/>
</dbReference>
<dbReference type="AlphaFoldDB" id="A0A0H2RYT7"/>
<gene>
    <name evidence="3" type="ORF">SCHPADRAFT_546470</name>
</gene>
<feature type="signal peptide" evidence="2">
    <location>
        <begin position="1"/>
        <end position="18"/>
    </location>
</feature>
<sequence>MKFARAAVLASLAAYAVASPLVLSNITLTISESGSSTSFDPSIPTDTSDYEIPESTTTSASGFHIYGLSNLYSAISSLIHHNATSTGTDLPLPTPTETDTDMETDSESDSDLDTETDTEEETDTDTDSEFDFDSEYDSELESDLLSDTDETDSILPTA</sequence>
<evidence type="ECO:0000256" key="1">
    <source>
        <dbReference type="SAM" id="MobiDB-lite"/>
    </source>
</evidence>
<keyword evidence="2" id="KW-0732">Signal</keyword>
<feature type="compositionally biased region" description="Acidic residues" evidence="1">
    <location>
        <begin position="98"/>
        <end position="152"/>
    </location>
</feature>
<feature type="compositionally biased region" description="Low complexity" evidence="1">
    <location>
        <begin position="84"/>
        <end position="97"/>
    </location>
</feature>
<organism evidence="3 4">
    <name type="scientific">Schizopora paradoxa</name>
    <dbReference type="NCBI Taxonomy" id="27342"/>
    <lineage>
        <taxon>Eukaryota</taxon>
        <taxon>Fungi</taxon>
        <taxon>Dikarya</taxon>
        <taxon>Basidiomycota</taxon>
        <taxon>Agaricomycotina</taxon>
        <taxon>Agaricomycetes</taxon>
        <taxon>Hymenochaetales</taxon>
        <taxon>Schizoporaceae</taxon>
        <taxon>Schizopora</taxon>
    </lineage>
</organism>
<keyword evidence="4" id="KW-1185">Reference proteome</keyword>
<feature type="region of interest" description="Disordered" evidence="1">
    <location>
        <begin position="83"/>
        <end position="158"/>
    </location>
</feature>
<name>A0A0H2RYT7_9AGAM</name>
<protein>
    <submittedName>
        <fullName evidence="3">Uncharacterized protein</fullName>
    </submittedName>
</protein>